<evidence type="ECO:0000313" key="2">
    <source>
        <dbReference type="EMBL" id="KAJ8341613.1"/>
    </source>
</evidence>
<gene>
    <name evidence="2" type="ORF">SKAU_G00339040</name>
</gene>
<comment type="caution">
    <text evidence="2">The sequence shown here is derived from an EMBL/GenBank/DDBJ whole genome shotgun (WGS) entry which is preliminary data.</text>
</comment>
<dbReference type="AlphaFoldDB" id="A0A9Q1EMP2"/>
<feature type="region of interest" description="Disordered" evidence="1">
    <location>
        <begin position="120"/>
        <end position="142"/>
    </location>
</feature>
<feature type="compositionally biased region" description="Polar residues" evidence="1">
    <location>
        <begin position="126"/>
        <end position="142"/>
    </location>
</feature>
<dbReference type="EMBL" id="JAINUF010000015">
    <property type="protein sequence ID" value="KAJ8341613.1"/>
    <property type="molecule type" value="Genomic_DNA"/>
</dbReference>
<protein>
    <submittedName>
        <fullName evidence="2">Uncharacterized protein</fullName>
    </submittedName>
</protein>
<organism evidence="2 3">
    <name type="scientific">Synaphobranchus kaupii</name>
    <name type="common">Kaup's arrowtooth eel</name>
    <dbReference type="NCBI Taxonomy" id="118154"/>
    <lineage>
        <taxon>Eukaryota</taxon>
        <taxon>Metazoa</taxon>
        <taxon>Chordata</taxon>
        <taxon>Craniata</taxon>
        <taxon>Vertebrata</taxon>
        <taxon>Euteleostomi</taxon>
        <taxon>Actinopterygii</taxon>
        <taxon>Neopterygii</taxon>
        <taxon>Teleostei</taxon>
        <taxon>Anguilliformes</taxon>
        <taxon>Synaphobranchidae</taxon>
        <taxon>Synaphobranchus</taxon>
    </lineage>
</organism>
<reference evidence="2" key="1">
    <citation type="journal article" date="2023" name="Science">
        <title>Genome structures resolve the early diversification of teleost fishes.</title>
        <authorList>
            <person name="Parey E."/>
            <person name="Louis A."/>
            <person name="Montfort J."/>
            <person name="Bouchez O."/>
            <person name="Roques C."/>
            <person name="Iampietro C."/>
            <person name="Lluch J."/>
            <person name="Castinel A."/>
            <person name="Donnadieu C."/>
            <person name="Desvignes T."/>
            <person name="Floi Bucao C."/>
            <person name="Jouanno E."/>
            <person name="Wen M."/>
            <person name="Mejri S."/>
            <person name="Dirks R."/>
            <person name="Jansen H."/>
            <person name="Henkel C."/>
            <person name="Chen W.J."/>
            <person name="Zahm M."/>
            <person name="Cabau C."/>
            <person name="Klopp C."/>
            <person name="Thompson A.W."/>
            <person name="Robinson-Rechavi M."/>
            <person name="Braasch I."/>
            <person name="Lecointre G."/>
            <person name="Bobe J."/>
            <person name="Postlethwait J.H."/>
            <person name="Berthelot C."/>
            <person name="Roest Crollius H."/>
            <person name="Guiguen Y."/>
        </authorList>
    </citation>
    <scope>NUCLEOTIDE SEQUENCE</scope>
    <source>
        <strain evidence="2">WJC10195</strain>
    </source>
</reference>
<evidence type="ECO:0000256" key="1">
    <source>
        <dbReference type="SAM" id="MobiDB-lite"/>
    </source>
</evidence>
<keyword evidence="3" id="KW-1185">Reference proteome</keyword>
<accession>A0A9Q1EMP2</accession>
<name>A0A9Q1EMP2_SYNKA</name>
<proteinExistence type="predicted"/>
<sequence length="142" mass="15034">MDGSMLSANKALLEVRAGAKAGRQASRGAQFNLNLWNLASGCNSFPTLPAGRPRFQPAALFTGRAVAVVGRIPAINDAFVQGIVGRVKQGDLLSGPRTAWALDPSPLAMPNWATWMLDGPNHHTPRSGQRSSLTQCKSNLAS</sequence>
<evidence type="ECO:0000313" key="3">
    <source>
        <dbReference type="Proteomes" id="UP001152622"/>
    </source>
</evidence>
<dbReference type="Proteomes" id="UP001152622">
    <property type="component" value="Chromosome 15"/>
</dbReference>